<reference evidence="2 3" key="1">
    <citation type="submission" date="2019-04" db="EMBL/GenBank/DDBJ databases">
        <title>Draft genome sequences of Streptomyces avermitilis ATCC 31267.</title>
        <authorList>
            <person name="Komaki H."/>
            <person name="Tamura T."/>
            <person name="Hosoyama A."/>
        </authorList>
    </citation>
    <scope>NUCLEOTIDE SEQUENCE [LARGE SCALE GENOMIC DNA]</scope>
    <source>
        <strain evidence="2 3">ATCC 31267</strain>
    </source>
</reference>
<dbReference type="RefSeq" id="WP_063774030.1">
    <property type="nucleotide sequence ID" value="NZ_BAABTN010000024.1"/>
</dbReference>
<organism evidence="2 3">
    <name type="scientific">Streptomyces avermitilis</name>
    <dbReference type="NCBI Taxonomy" id="33903"/>
    <lineage>
        <taxon>Bacteria</taxon>
        <taxon>Bacillati</taxon>
        <taxon>Actinomycetota</taxon>
        <taxon>Actinomycetes</taxon>
        <taxon>Kitasatosporales</taxon>
        <taxon>Streptomycetaceae</taxon>
        <taxon>Streptomyces</taxon>
    </lineage>
</organism>
<protein>
    <recommendedName>
        <fullName evidence="5">JAB domain-containing protein</fullName>
    </recommendedName>
</protein>
<dbReference type="Proteomes" id="UP000299211">
    <property type="component" value="Unassembled WGS sequence"/>
</dbReference>
<dbReference type="AlphaFoldDB" id="A0A4D4MHE0"/>
<reference evidence="1 4" key="2">
    <citation type="submission" date="2019-04" db="EMBL/GenBank/DDBJ databases">
        <title>Draft genome sequences of Streptomyces avermitilis NBRC 14893.</title>
        <authorList>
            <person name="Komaki H."/>
            <person name="Tamura T."/>
            <person name="Hosoyama A."/>
        </authorList>
    </citation>
    <scope>NUCLEOTIDE SEQUENCE [LARGE SCALE GENOMIC DNA]</scope>
    <source>
        <strain evidence="1 4">NBRC 14893</strain>
    </source>
</reference>
<sequence>MTGNGSHAYADSVHVFLESAACSTFLDAALRVYESIRPGFPYPCFGVLVGRMHGDTARVERVEFGRNVRATDGAALGEFSKSIIPCFGTAYENPHRGYWCDSADLLRILRDAELDGLDILGSIHLHPDWHNIDSPGGGGSRLSEHPTRMDTYVFANTGWPVNLICYLERRNRSMYHSWGAWTPRTGDPSNPRCDALPVRLALPAHARVHRTRTAVRSMEDP</sequence>
<accession>A0A4D4MHE0</accession>
<evidence type="ECO:0000313" key="1">
    <source>
        <dbReference type="EMBL" id="GDY68501.1"/>
    </source>
</evidence>
<evidence type="ECO:0000313" key="4">
    <source>
        <dbReference type="Proteomes" id="UP000302139"/>
    </source>
</evidence>
<evidence type="ECO:0000313" key="3">
    <source>
        <dbReference type="Proteomes" id="UP000299211"/>
    </source>
</evidence>
<dbReference type="EMBL" id="BJHX01000001">
    <property type="protein sequence ID" value="GDY68501.1"/>
    <property type="molecule type" value="Genomic_DNA"/>
</dbReference>
<evidence type="ECO:0008006" key="5">
    <source>
        <dbReference type="Google" id="ProtNLM"/>
    </source>
</evidence>
<name>A0A4D4MHE0_STRAX</name>
<dbReference type="Gene3D" id="3.40.140.10">
    <property type="entry name" value="Cytidine Deaminase, domain 2"/>
    <property type="match status" value="1"/>
</dbReference>
<dbReference type="EMBL" id="BJHY01000001">
    <property type="protein sequence ID" value="GDY71124.1"/>
    <property type="molecule type" value="Genomic_DNA"/>
</dbReference>
<comment type="caution">
    <text evidence="2">The sequence shown here is derived from an EMBL/GenBank/DDBJ whole genome shotgun (WGS) entry which is preliminary data.</text>
</comment>
<evidence type="ECO:0000313" key="2">
    <source>
        <dbReference type="EMBL" id="GDY71124.1"/>
    </source>
</evidence>
<gene>
    <name evidence="1" type="ORF">SAV14893_078940</name>
    <name evidence="2" type="ORF">SAV31267_006090</name>
</gene>
<dbReference type="SUPFAM" id="SSF102712">
    <property type="entry name" value="JAB1/MPN domain"/>
    <property type="match status" value="1"/>
</dbReference>
<proteinExistence type="predicted"/>
<dbReference type="Proteomes" id="UP000302139">
    <property type="component" value="Unassembled WGS sequence"/>
</dbReference>